<evidence type="ECO:0000256" key="1">
    <source>
        <dbReference type="ARBA" id="ARBA00007806"/>
    </source>
</evidence>
<dbReference type="InterPro" id="IPR000322">
    <property type="entry name" value="Glyco_hydro_31_TIM"/>
</dbReference>
<dbReference type="InterPro" id="IPR048395">
    <property type="entry name" value="Glyco_hydro_31_C"/>
</dbReference>
<dbReference type="PANTHER" id="PTHR43053">
    <property type="entry name" value="GLYCOSIDASE FAMILY 31"/>
    <property type="match status" value="1"/>
</dbReference>
<dbReference type="InterPro" id="IPR017853">
    <property type="entry name" value="GH"/>
</dbReference>
<keyword evidence="3 4" id="KW-0326">Glycosidase</keyword>
<evidence type="ECO:0000313" key="9">
    <source>
        <dbReference type="Proteomes" id="UP000838412"/>
    </source>
</evidence>
<evidence type="ECO:0000256" key="5">
    <source>
        <dbReference type="SAM" id="Phobius"/>
    </source>
</evidence>
<dbReference type="Gene3D" id="2.60.40.1180">
    <property type="entry name" value="Golgi alpha-mannosidase II"/>
    <property type="match status" value="1"/>
</dbReference>
<keyword evidence="5" id="KW-0472">Membrane</keyword>
<dbReference type="Pfam" id="PF21365">
    <property type="entry name" value="Glyco_hydro_31_3rd"/>
    <property type="match status" value="1"/>
</dbReference>
<dbReference type="Proteomes" id="UP000838412">
    <property type="component" value="Chromosome 10"/>
</dbReference>
<dbReference type="AlphaFoldDB" id="A0A8J9VGT4"/>
<feature type="domain" description="Glycoside hydrolase family 31 TIM barrel" evidence="6">
    <location>
        <begin position="299"/>
        <end position="597"/>
    </location>
</feature>
<evidence type="ECO:0000259" key="6">
    <source>
        <dbReference type="Pfam" id="PF01055"/>
    </source>
</evidence>
<evidence type="ECO:0000313" key="8">
    <source>
        <dbReference type="EMBL" id="CAH1239097.1"/>
    </source>
</evidence>
<organism evidence="8 9">
    <name type="scientific">Branchiostoma lanceolatum</name>
    <name type="common">Common lancelet</name>
    <name type="synonym">Amphioxus lanceolatum</name>
    <dbReference type="NCBI Taxonomy" id="7740"/>
    <lineage>
        <taxon>Eukaryota</taxon>
        <taxon>Metazoa</taxon>
        <taxon>Chordata</taxon>
        <taxon>Cephalochordata</taxon>
        <taxon>Leptocardii</taxon>
        <taxon>Amphioxiformes</taxon>
        <taxon>Branchiostomatidae</taxon>
        <taxon>Branchiostoma</taxon>
    </lineage>
</organism>
<keyword evidence="2 4" id="KW-0378">Hydrolase</keyword>
<dbReference type="Pfam" id="PF01055">
    <property type="entry name" value="Glyco_hydro_31_2nd"/>
    <property type="match status" value="1"/>
</dbReference>
<proteinExistence type="inferred from homology"/>
<dbReference type="SUPFAM" id="SSF51445">
    <property type="entry name" value="(Trans)glycosidases"/>
    <property type="match status" value="1"/>
</dbReference>
<dbReference type="InterPro" id="IPR013780">
    <property type="entry name" value="Glyco_hydro_b"/>
</dbReference>
<feature type="transmembrane region" description="Helical" evidence="5">
    <location>
        <begin position="20"/>
        <end position="40"/>
    </location>
</feature>
<dbReference type="InterPro" id="IPR050985">
    <property type="entry name" value="Alpha-glycosidase_related"/>
</dbReference>
<protein>
    <submittedName>
        <fullName evidence="8">KIAA1161 protein</fullName>
    </submittedName>
</protein>
<evidence type="ECO:0000256" key="3">
    <source>
        <dbReference type="ARBA" id="ARBA00023295"/>
    </source>
</evidence>
<accession>A0A8J9VGT4</accession>
<comment type="similarity">
    <text evidence="1 4">Belongs to the glycosyl hydrolase 31 family.</text>
</comment>
<sequence>MGDERRKGGLKNWSTKRLVLLALVVVLLCVGLAIITWWFAKPHYWVWLGERDFRGTFEYDAQSKRLIVRNETGHEVQRATLGYRMPKVEWTWDDPWICNEGDYCFDWERRGVLSLVYEELIEERNLHCMNVTWQVNWEGRTEQETFYPYDCFDTTRAHWYGGAEVFSQRWPVNNGSGEMQPYITNDYLSWGTSNRDRYGSVMERLFVTSEGVGIVIEEDVPLHLSLNASGDGRMCILSNYTFHYPNPRARLPHMKYSICVGENARQVHEYMYHRYYRQPSGLPADLVLKRPIWSTWARYKKDINQTVVLDMAADIVYWNMSASQVEIDDFWETRYGELHFNETKFPDPKNMFDYFHQKGWDGTVWVHPFTNIDSFTFEDNAAFGEPDYWVSQAPQKATGQPDVPGLTKWWCGTQYAALLDVTNPLARRWFVSRLEELRTNFTIDSFKFDGGEAQYLPDVNYRTYNTYTNPNFYTRDYAEMAAIFGGQTEVRVGYRSQELPLFVRMFDKSSTWGYDNGLKTLIPTALLFSILGYPYILPDMIGGNAYDGQLPDRELYIRWMAISTFMPTMQFSIAPWQYGSGNDEEVIRIARKFLEIHERDVYPQLVTFANEAVNGRRYAPIIRPLWWEDPENILAQTIDDEFLVGDQILVAPIVEPGTTTREVYFPIEGVSWQDARDRGRVYRGGEFRTIRVELDEVAYFFRN</sequence>
<dbReference type="SUPFAM" id="SSF51011">
    <property type="entry name" value="Glycosyl hydrolase domain"/>
    <property type="match status" value="1"/>
</dbReference>
<evidence type="ECO:0000256" key="2">
    <source>
        <dbReference type="ARBA" id="ARBA00022801"/>
    </source>
</evidence>
<dbReference type="PANTHER" id="PTHR43053:SF4">
    <property type="entry name" value="MYOGENESIS-REGULATING GLYCOSIDASE"/>
    <property type="match status" value="1"/>
</dbReference>
<dbReference type="Gene3D" id="3.20.20.80">
    <property type="entry name" value="Glycosidases"/>
    <property type="match status" value="1"/>
</dbReference>
<keyword evidence="5" id="KW-0812">Transmembrane</keyword>
<feature type="domain" description="Glycosyl hydrolase family 31 C-terminal" evidence="7">
    <location>
        <begin position="619"/>
        <end position="702"/>
    </location>
</feature>
<dbReference type="OrthoDB" id="10070917at2759"/>
<evidence type="ECO:0000259" key="7">
    <source>
        <dbReference type="Pfam" id="PF21365"/>
    </source>
</evidence>
<dbReference type="GO" id="GO:0004553">
    <property type="term" value="F:hydrolase activity, hydrolyzing O-glycosyl compounds"/>
    <property type="evidence" value="ECO:0007669"/>
    <property type="project" value="InterPro"/>
</dbReference>
<dbReference type="EMBL" id="OV696695">
    <property type="protein sequence ID" value="CAH1239097.1"/>
    <property type="molecule type" value="Genomic_DNA"/>
</dbReference>
<evidence type="ECO:0000256" key="4">
    <source>
        <dbReference type="RuleBase" id="RU361185"/>
    </source>
</evidence>
<gene>
    <name evidence="8" type="primary">KIAA1161</name>
    <name evidence="8" type="ORF">BLAG_LOCUS3475</name>
</gene>
<keyword evidence="9" id="KW-1185">Reference proteome</keyword>
<keyword evidence="5" id="KW-1133">Transmembrane helix</keyword>
<dbReference type="CDD" id="cd06592">
    <property type="entry name" value="GH31_NET37"/>
    <property type="match status" value="1"/>
</dbReference>
<dbReference type="GO" id="GO:0005975">
    <property type="term" value="P:carbohydrate metabolic process"/>
    <property type="evidence" value="ECO:0007669"/>
    <property type="project" value="InterPro"/>
</dbReference>
<reference evidence="8" key="1">
    <citation type="submission" date="2022-01" db="EMBL/GenBank/DDBJ databases">
        <authorList>
            <person name="Braso-Vives M."/>
        </authorList>
    </citation>
    <scope>NUCLEOTIDE SEQUENCE</scope>
</reference>
<name>A0A8J9VGT4_BRALA</name>